<keyword evidence="9 10" id="KW-0449">Lipoprotein</keyword>
<evidence type="ECO:0000256" key="3">
    <source>
        <dbReference type="ARBA" id="ARBA00008725"/>
    </source>
</evidence>
<comment type="function">
    <text evidence="1">Part of the ABC transporter complex PstSACB involved in phosphate import.</text>
</comment>
<dbReference type="Proteomes" id="UP001332192">
    <property type="component" value="Chromosome"/>
</dbReference>
<evidence type="ECO:0000256" key="8">
    <source>
        <dbReference type="ARBA" id="ARBA00023139"/>
    </source>
</evidence>
<evidence type="ECO:0000256" key="5">
    <source>
        <dbReference type="ARBA" id="ARBA00022448"/>
    </source>
</evidence>
<keyword evidence="13" id="KW-1185">Reference proteome</keyword>
<comment type="similarity">
    <text evidence="3 10">Belongs to the PstS family.</text>
</comment>
<evidence type="ECO:0000313" key="12">
    <source>
        <dbReference type="EMBL" id="WRP17208.1"/>
    </source>
</evidence>
<dbReference type="Gene3D" id="3.40.190.10">
    <property type="entry name" value="Periplasmic binding protein-like II"/>
    <property type="match status" value="2"/>
</dbReference>
<dbReference type="CDD" id="cd13653">
    <property type="entry name" value="PBP2_phosphate_like_1"/>
    <property type="match status" value="1"/>
</dbReference>
<dbReference type="PANTHER" id="PTHR30570">
    <property type="entry name" value="PERIPLASMIC PHOSPHATE BINDING COMPONENT OF PHOSPHATE ABC TRANSPORTER"/>
    <property type="match status" value="1"/>
</dbReference>
<gene>
    <name evidence="12" type="ORF">U7230_14160</name>
</gene>
<evidence type="ECO:0000256" key="2">
    <source>
        <dbReference type="ARBA" id="ARBA00004193"/>
    </source>
</evidence>
<keyword evidence="7" id="KW-0732">Signal</keyword>
<feature type="domain" description="PBP" evidence="11">
    <location>
        <begin position="27"/>
        <end position="267"/>
    </location>
</feature>
<keyword evidence="10" id="KW-0472">Membrane</keyword>
<evidence type="ECO:0000256" key="6">
    <source>
        <dbReference type="ARBA" id="ARBA00022592"/>
    </source>
</evidence>
<evidence type="ECO:0000256" key="10">
    <source>
        <dbReference type="RuleBase" id="RU367119"/>
    </source>
</evidence>
<accession>A0ABZ1BX95</accession>
<dbReference type="Pfam" id="PF12849">
    <property type="entry name" value="PBP_like_2"/>
    <property type="match status" value="1"/>
</dbReference>
<dbReference type="EMBL" id="CP141615">
    <property type="protein sequence ID" value="WRP17208.1"/>
    <property type="molecule type" value="Genomic_DNA"/>
</dbReference>
<dbReference type="RefSeq" id="WP_324716480.1">
    <property type="nucleotide sequence ID" value="NZ_CP141615.1"/>
</dbReference>
<proteinExistence type="inferred from homology"/>
<dbReference type="InterPro" id="IPR011862">
    <property type="entry name" value="Phos-bd"/>
</dbReference>
<evidence type="ECO:0000313" key="13">
    <source>
        <dbReference type="Proteomes" id="UP001332192"/>
    </source>
</evidence>
<reference evidence="12 13" key="1">
    <citation type="journal article" date="2024" name="Front. Microbiol.">
        <title>Novel thermophilic genera Geochorda gen. nov. and Carboxydochorda gen. nov. from the deep terrestrial subsurface reveal the ecophysiological diversity in the class Limnochordia.</title>
        <authorList>
            <person name="Karnachuk O.V."/>
            <person name="Lukina A.P."/>
            <person name="Avakyan M.R."/>
            <person name="Kadnikov V.V."/>
            <person name="Begmatov S."/>
            <person name="Beletsky A.V."/>
            <person name="Vlasova K.G."/>
            <person name="Novikov A.A."/>
            <person name="Shcherbakova V.A."/>
            <person name="Mardanov A.V."/>
            <person name="Ravin N.V."/>
        </authorList>
    </citation>
    <scope>NUCLEOTIDE SEQUENCE [LARGE SCALE GENOMIC DNA]</scope>
    <source>
        <strain evidence="12 13">L945</strain>
    </source>
</reference>
<evidence type="ECO:0000256" key="7">
    <source>
        <dbReference type="ARBA" id="ARBA00022729"/>
    </source>
</evidence>
<dbReference type="SUPFAM" id="SSF53850">
    <property type="entry name" value="Periplasmic binding protein-like II"/>
    <property type="match status" value="1"/>
</dbReference>
<evidence type="ECO:0000256" key="1">
    <source>
        <dbReference type="ARBA" id="ARBA00002841"/>
    </source>
</evidence>
<comment type="subcellular location">
    <subcellularLocation>
        <location evidence="2 10">Cell membrane</location>
        <topology evidence="2 10">Lipid-anchor</topology>
    </subcellularLocation>
</comment>
<keyword evidence="5 10" id="KW-0813">Transport</keyword>
<dbReference type="NCBIfam" id="TIGR02136">
    <property type="entry name" value="ptsS_2"/>
    <property type="match status" value="1"/>
</dbReference>
<keyword evidence="6 10" id="KW-0592">Phosphate transport</keyword>
<keyword evidence="8 10" id="KW-0564">Palmitate</keyword>
<protein>
    <recommendedName>
        <fullName evidence="10">Phosphate-binding protein</fullName>
    </recommendedName>
</protein>
<comment type="subunit">
    <text evidence="4 10">The complex is composed of two ATP-binding proteins (PstB), two transmembrane proteins (PstC and PstA) and a solute-binding protein (PstS).</text>
</comment>
<evidence type="ECO:0000256" key="9">
    <source>
        <dbReference type="ARBA" id="ARBA00023288"/>
    </source>
</evidence>
<organism evidence="12 13">
    <name type="scientific">Carboxydichorda subterranea</name>
    <dbReference type="NCBI Taxonomy" id="3109565"/>
    <lineage>
        <taxon>Bacteria</taxon>
        <taxon>Bacillati</taxon>
        <taxon>Bacillota</taxon>
        <taxon>Limnochordia</taxon>
        <taxon>Limnochordales</taxon>
        <taxon>Geochordaceae</taxon>
        <taxon>Carboxydichorda</taxon>
    </lineage>
</organism>
<dbReference type="PANTHER" id="PTHR30570:SF1">
    <property type="entry name" value="PHOSPHATE-BINDING PROTEIN PSTS"/>
    <property type="match status" value="1"/>
</dbReference>
<dbReference type="InterPro" id="IPR050811">
    <property type="entry name" value="Phosphate_ABC_transporter"/>
</dbReference>
<dbReference type="InterPro" id="IPR024370">
    <property type="entry name" value="PBP_domain"/>
</dbReference>
<name>A0ABZ1BX95_9FIRM</name>
<evidence type="ECO:0000256" key="4">
    <source>
        <dbReference type="ARBA" id="ARBA00011529"/>
    </source>
</evidence>
<keyword evidence="10" id="KW-1003">Cell membrane</keyword>
<evidence type="ECO:0000259" key="11">
    <source>
        <dbReference type="Pfam" id="PF12849"/>
    </source>
</evidence>
<comment type="function">
    <text evidence="10">Involved in the system for phosphate transport across the cytoplasmic membrane.</text>
</comment>
<sequence>MKGAWKWGAPLLLLAALEGWGSHPAMARQALTIKGSDTMVILGQRWAEQFARKNPDIAVQVTGGGSGSGIAALINGTTDIAEASRPMTAQERALARQRRGKEVHEFVVAKDGVTVYVNEANPVEALTVDQLRGIFTGRIRRWSEVGGLDQPIIVYSREHNSGTYVFFREHVMQNEDYTPRAQTMPGTAALVNAVARTPNGIGFGGIAYAHGVRALRIRAHEGAPAVAPSLETVRNGTYPLSRPLYWYTLGEPGPLARQLLDWVLSDEGQAVVAEVGYIPLR</sequence>